<name>A0ABQ5CIG3_9ASTR</name>
<accession>A0ABQ5CIG3</accession>
<sequence length="477" mass="54110">MASMEFCDKHNMVGFLQNPTGSEEFHQIVDFLADSHIRYALTTNPTIYILLIEQFWQTATVETLNDREQQITVTVDRKTYAITEAFVRRHLQLADVDCISSLPNTEIFEQLTLMGPKKTSWEQFSSNITTAIICLATNRTFNFSKLIFDGMVKNMDSKTKFLMYPRFIQMLLNKKKRLFKQHKKTYVALSLTQKLFSNMKRGFSGEDIPLFDSILIHDHPGQGEGPTLTVESQHTPIASPTTSQPTTSQPMSSQEQPSQVHTTEPIITTSSPPLYETSIPHTTSSIPHDSPLSGGDTLGNDEGSKKLNELTELCIKLFDKVTSLEKDLKQTKKVYGKALTKLVKKVKYLEDKLKMTETKYEDVDVETGYEEVEYELDQNATLQQTTPTKVSQGEEQSLESSEVQLDVLSACKILEDASRERVKTYKSYTRRRRSTISLRDSTTGGLFSTAEEILSTDERIAQKLNEEEMAKATAREE</sequence>
<feature type="region of interest" description="Disordered" evidence="1">
    <location>
        <begin position="221"/>
        <end position="303"/>
    </location>
</feature>
<evidence type="ECO:0000256" key="1">
    <source>
        <dbReference type="SAM" id="MobiDB-lite"/>
    </source>
</evidence>
<reference evidence="2" key="2">
    <citation type="submission" date="2022-01" db="EMBL/GenBank/DDBJ databases">
        <authorList>
            <person name="Yamashiro T."/>
            <person name="Shiraishi A."/>
            <person name="Satake H."/>
            <person name="Nakayama K."/>
        </authorList>
    </citation>
    <scope>NUCLEOTIDE SEQUENCE</scope>
</reference>
<proteinExistence type="predicted"/>
<gene>
    <name evidence="2" type="ORF">Tco_0895950</name>
</gene>
<reference evidence="2" key="1">
    <citation type="journal article" date="2022" name="Int. J. Mol. Sci.">
        <title>Draft Genome of Tanacetum Coccineum: Genomic Comparison of Closely Related Tanacetum-Family Plants.</title>
        <authorList>
            <person name="Yamashiro T."/>
            <person name="Shiraishi A."/>
            <person name="Nakayama K."/>
            <person name="Satake H."/>
        </authorList>
    </citation>
    <scope>NUCLEOTIDE SEQUENCE</scope>
</reference>
<evidence type="ECO:0000313" key="3">
    <source>
        <dbReference type="Proteomes" id="UP001151760"/>
    </source>
</evidence>
<feature type="compositionally biased region" description="Low complexity" evidence="1">
    <location>
        <begin position="235"/>
        <end position="273"/>
    </location>
</feature>
<evidence type="ECO:0000313" key="2">
    <source>
        <dbReference type="EMBL" id="GJT26013.1"/>
    </source>
</evidence>
<evidence type="ECO:0008006" key="4">
    <source>
        <dbReference type="Google" id="ProtNLM"/>
    </source>
</evidence>
<dbReference type="Proteomes" id="UP001151760">
    <property type="component" value="Unassembled WGS sequence"/>
</dbReference>
<keyword evidence="3" id="KW-1185">Reference proteome</keyword>
<protein>
    <recommendedName>
        <fullName evidence="4">Xylulose kinase-1</fullName>
    </recommendedName>
</protein>
<dbReference type="EMBL" id="BQNB010014258">
    <property type="protein sequence ID" value="GJT26013.1"/>
    <property type="molecule type" value="Genomic_DNA"/>
</dbReference>
<comment type="caution">
    <text evidence="2">The sequence shown here is derived from an EMBL/GenBank/DDBJ whole genome shotgun (WGS) entry which is preliminary data.</text>
</comment>
<organism evidence="2 3">
    <name type="scientific">Tanacetum coccineum</name>
    <dbReference type="NCBI Taxonomy" id="301880"/>
    <lineage>
        <taxon>Eukaryota</taxon>
        <taxon>Viridiplantae</taxon>
        <taxon>Streptophyta</taxon>
        <taxon>Embryophyta</taxon>
        <taxon>Tracheophyta</taxon>
        <taxon>Spermatophyta</taxon>
        <taxon>Magnoliopsida</taxon>
        <taxon>eudicotyledons</taxon>
        <taxon>Gunneridae</taxon>
        <taxon>Pentapetalae</taxon>
        <taxon>asterids</taxon>
        <taxon>campanulids</taxon>
        <taxon>Asterales</taxon>
        <taxon>Asteraceae</taxon>
        <taxon>Asteroideae</taxon>
        <taxon>Anthemideae</taxon>
        <taxon>Anthemidinae</taxon>
        <taxon>Tanacetum</taxon>
    </lineage>
</organism>